<dbReference type="InterPro" id="IPR001387">
    <property type="entry name" value="Cro/C1-type_HTH"/>
</dbReference>
<organism evidence="2 3">
    <name type="scientific">Andreesenia angusta</name>
    <dbReference type="NCBI Taxonomy" id="39480"/>
    <lineage>
        <taxon>Bacteria</taxon>
        <taxon>Bacillati</taxon>
        <taxon>Bacillota</taxon>
        <taxon>Tissierellia</taxon>
        <taxon>Tissierellales</taxon>
        <taxon>Gottschalkiaceae</taxon>
        <taxon>Andreesenia</taxon>
    </lineage>
</organism>
<keyword evidence="3" id="KW-1185">Reference proteome</keyword>
<dbReference type="AlphaFoldDB" id="A0A1S1V588"/>
<dbReference type="GO" id="GO:0003677">
    <property type="term" value="F:DNA binding"/>
    <property type="evidence" value="ECO:0007669"/>
    <property type="project" value="InterPro"/>
</dbReference>
<dbReference type="Proteomes" id="UP000180254">
    <property type="component" value="Unassembled WGS sequence"/>
</dbReference>
<name>A0A1S1V588_9FIRM</name>
<dbReference type="Pfam" id="PF13614">
    <property type="entry name" value="AAA_31"/>
    <property type="match status" value="1"/>
</dbReference>
<keyword evidence="2" id="KW-0378">Hydrolase</keyword>
<feature type="domain" description="HTH cro/C1-type" evidence="1">
    <location>
        <begin position="10"/>
        <end position="64"/>
    </location>
</feature>
<gene>
    <name evidence="2" type="primary">soj_1</name>
    <name evidence="2" type="ORF">EUAN_23580</name>
</gene>
<dbReference type="InterPro" id="IPR050678">
    <property type="entry name" value="DNA_Partitioning_ATPase"/>
</dbReference>
<dbReference type="RefSeq" id="WP_211266365.1">
    <property type="nucleotide sequence ID" value="NZ_MKIE01000018.1"/>
</dbReference>
<dbReference type="GO" id="GO:0016787">
    <property type="term" value="F:hydrolase activity"/>
    <property type="evidence" value="ECO:0007669"/>
    <property type="project" value="UniProtKB-KW"/>
</dbReference>
<dbReference type="STRING" id="39480.EUAN_23580"/>
<dbReference type="EMBL" id="MKIE01000018">
    <property type="protein sequence ID" value="OHW61277.1"/>
    <property type="molecule type" value="Genomic_DNA"/>
</dbReference>
<dbReference type="Pfam" id="PF01381">
    <property type="entry name" value="HTH_3"/>
    <property type="match status" value="1"/>
</dbReference>
<protein>
    <submittedName>
        <fullName evidence="2">Sporulation initiation inhibitor protein Soj</fullName>
        <ecNumber evidence="2">3.6.-.-</ecNumber>
    </submittedName>
</protein>
<dbReference type="PANTHER" id="PTHR13696:SF99">
    <property type="entry name" value="COBYRINIC ACID AC-DIAMIDE SYNTHASE"/>
    <property type="match status" value="1"/>
</dbReference>
<accession>A0A1S1V588</accession>
<dbReference type="PROSITE" id="PS50943">
    <property type="entry name" value="HTH_CROC1"/>
    <property type="match status" value="1"/>
</dbReference>
<dbReference type="SMART" id="SM00530">
    <property type="entry name" value="HTH_XRE"/>
    <property type="match status" value="1"/>
</dbReference>
<dbReference type="InterPro" id="IPR025669">
    <property type="entry name" value="AAA_dom"/>
</dbReference>
<reference evidence="2 3" key="1">
    <citation type="submission" date="2016-09" db="EMBL/GenBank/DDBJ databases">
        <title>Genome sequence of Eubacterium angustum.</title>
        <authorList>
            <person name="Poehlein A."/>
            <person name="Daniel R."/>
        </authorList>
    </citation>
    <scope>NUCLEOTIDE SEQUENCE [LARGE SCALE GENOMIC DNA]</scope>
    <source>
        <strain evidence="2 3">DSM 1989</strain>
    </source>
</reference>
<dbReference type="InterPro" id="IPR027417">
    <property type="entry name" value="P-loop_NTPase"/>
</dbReference>
<dbReference type="CDD" id="cd02042">
    <property type="entry name" value="ParAB_family"/>
    <property type="match status" value="1"/>
</dbReference>
<dbReference type="PANTHER" id="PTHR13696">
    <property type="entry name" value="P-LOOP CONTAINING NUCLEOSIDE TRIPHOSPHATE HYDROLASE"/>
    <property type="match status" value="1"/>
</dbReference>
<evidence type="ECO:0000259" key="1">
    <source>
        <dbReference type="PROSITE" id="PS50943"/>
    </source>
</evidence>
<dbReference type="CDD" id="cd00093">
    <property type="entry name" value="HTH_XRE"/>
    <property type="match status" value="1"/>
</dbReference>
<evidence type="ECO:0000313" key="3">
    <source>
        <dbReference type="Proteomes" id="UP000180254"/>
    </source>
</evidence>
<evidence type="ECO:0000313" key="2">
    <source>
        <dbReference type="EMBL" id="OHW61277.1"/>
    </source>
</evidence>
<dbReference type="EC" id="3.6.-.-" evidence="2"/>
<comment type="caution">
    <text evidence="2">The sequence shown here is derived from an EMBL/GenBank/DDBJ whole genome shotgun (WGS) entry which is preliminary data.</text>
</comment>
<sequence>MGKKVEFEKIKKLRLERGMTQVELAEATGVNVSVIKSQETGRSDMNYDYLLKIAEGLGVDIGDIYIEDYRETKVITVANNKGGSGKTSVVASLGHTLSDMGKKVLLIDSDMQMNLSYSYGFERDRMNLNEAIVNEEDLGGYIRKTDFDNLDIIISDFEMATIEMHLFTKTLRETVFKRLLRKTVESGVYDFIIIDTNPTLGMLNLNILNASDYVIVPVEMSAFGILGLEVLIKFINQAQEINEKLELAGVLRTKVDKRESITSEADEVLMDVFGEKIFDAYIPIDTNVKKAQWERQPLNVFNKSSRANKQYTRFAKELMAIVK</sequence>
<dbReference type="Gene3D" id="3.40.50.300">
    <property type="entry name" value="P-loop containing nucleotide triphosphate hydrolases"/>
    <property type="match status" value="1"/>
</dbReference>
<dbReference type="SUPFAM" id="SSF47413">
    <property type="entry name" value="lambda repressor-like DNA-binding domains"/>
    <property type="match status" value="1"/>
</dbReference>
<proteinExistence type="predicted"/>
<dbReference type="InterPro" id="IPR010982">
    <property type="entry name" value="Lambda_DNA-bd_dom_sf"/>
</dbReference>
<dbReference type="SUPFAM" id="SSF52540">
    <property type="entry name" value="P-loop containing nucleoside triphosphate hydrolases"/>
    <property type="match status" value="1"/>
</dbReference>
<dbReference type="Gene3D" id="1.10.260.40">
    <property type="entry name" value="lambda repressor-like DNA-binding domains"/>
    <property type="match status" value="1"/>
</dbReference>